<feature type="transmembrane region" description="Helical" evidence="1">
    <location>
        <begin position="87"/>
        <end position="115"/>
    </location>
</feature>
<evidence type="ECO:0000313" key="3">
    <source>
        <dbReference type="Proteomes" id="UP001150266"/>
    </source>
</evidence>
<accession>A0A9W9AAL6</accession>
<dbReference type="EMBL" id="JAOTPV010000009">
    <property type="protein sequence ID" value="KAJ4478348.1"/>
    <property type="molecule type" value="Genomic_DNA"/>
</dbReference>
<reference evidence="2" key="1">
    <citation type="submission" date="2022-08" db="EMBL/GenBank/DDBJ databases">
        <title>A Global Phylogenomic Analysis of the Shiitake Genus Lentinula.</title>
        <authorList>
            <consortium name="DOE Joint Genome Institute"/>
            <person name="Sierra-Patev S."/>
            <person name="Min B."/>
            <person name="Naranjo-Ortiz M."/>
            <person name="Looney B."/>
            <person name="Konkel Z."/>
            <person name="Slot J.C."/>
            <person name="Sakamoto Y."/>
            <person name="Steenwyk J.L."/>
            <person name="Rokas A."/>
            <person name="Carro J."/>
            <person name="Camarero S."/>
            <person name="Ferreira P."/>
            <person name="Molpeceres G."/>
            <person name="Ruiz-Duenas F.J."/>
            <person name="Serrano A."/>
            <person name="Henrissat B."/>
            <person name="Drula E."/>
            <person name="Hughes K.W."/>
            <person name="Mata J.L."/>
            <person name="Ishikawa N.K."/>
            <person name="Vargas-Isla R."/>
            <person name="Ushijima S."/>
            <person name="Smith C.A."/>
            <person name="Ahrendt S."/>
            <person name="Andreopoulos W."/>
            <person name="He G."/>
            <person name="Labutti K."/>
            <person name="Lipzen A."/>
            <person name="Ng V."/>
            <person name="Riley R."/>
            <person name="Sandor L."/>
            <person name="Barry K."/>
            <person name="Martinez A.T."/>
            <person name="Xiao Y."/>
            <person name="Gibbons J.G."/>
            <person name="Terashima K."/>
            <person name="Grigoriev I.V."/>
            <person name="Hibbett D.S."/>
        </authorList>
    </citation>
    <scope>NUCLEOTIDE SEQUENCE</scope>
    <source>
        <strain evidence="2">JLM2183</strain>
    </source>
</reference>
<sequence>MSKSALTARYTRGTTELQLLQQDLPGSSKTSLNTLLSLLTIPMSPKTRSFAFPFSELGLLAKTFEIVSEEDVLEKVRRAFETLVGGWLSSVVLLIHLMPFFHCFFQLGSSVSAFMRQTAQMKSRRLSALQVHKYEANGSAMPDRLSVSFEIQSRIVFGKQAKGAPAVTFPS</sequence>
<keyword evidence="3" id="KW-1185">Reference proteome</keyword>
<proteinExistence type="predicted"/>
<evidence type="ECO:0000313" key="2">
    <source>
        <dbReference type="EMBL" id="KAJ4478348.1"/>
    </source>
</evidence>
<evidence type="ECO:0000256" key="1">
    <source>
        <dbReference type="SAM" id="Phobius"/>
    </source>
</evidence>
<comment type="caution">
    <text evidence="2">The sequence shown here is derived from an EMBL/GenBank/DDBJ whole genome shotgun (WGS) entry which is preliminary data.</text>
</comment>
<protein>
    <submittedName>
        <fullName evidence="2">Uncharacterized protein</fullName>
    </submittedName>
</protein>
<dbReference type="Proteomes" id="UP001150266">
    <property type="component" value="Unassembled WGS sequence"/>
</dbReference>
<dbReference type="AlphaFoldDB" id="A0A9W9AAL6"/>
<organism evidence="2 3">
    <name type="scientific">Lentinula aciculospora</name>
    <dbReference type="NCBI Taxonomy" id="153920"/>
    <lineage>
        <taxon>Eukaryota</taxon>
        <taxon>Fungi</taxon>
        <taxon>Dikarya</taxon>
        <taxon>Basidiomycota</taxon>
        <taxon>Agaricomycotina</taxon>
        <taxon>Agaricomycetes</taxon>
        <taxon>Agaricomycetidae</taxon>
        <taxon>Agaricales</taxon>
        <taxon>Marasmiineae</taxon>
        <taxon>Omphalotaceae</taxon>
        <taxon>Lentinula</taxon>
    </lineage>
</organism>
<keyword evidence="1" id="KW-0812">Transmembrane</keyword>
<keyword evidence="1" id="KW-0472">Membrane</keyword>
<name>A0A9W9AAL6_9AGAR</name>
<keyword evidence="1" id="KW-1133">Transmembrane helix</keyword>
<gene>
    <name evidence="2" type="ORF">J3R30DRAFT_3404406</name>
</gene>